<protein>
    <submittedName>
        <fullName evidence="4">C19L2 protein</fullName>
    </submittedName>
</protein>
<organism evidence="4 5">
    <name type="scientific">Asarcornis scutulata</name>
    <dbReference type="NCBI Taxonomy" id="75869"/>
    <lineage>
        <taxon>Eukaryota</taxon>
        <taxon>Metazoa</taxon>
        <taxon>Chordata</taxon>
        <taxon>Craniata</taxon>
        <taxon>Vertebrata</taxon>
        <taxon>Euteleostomi</taxon>
        <taxon>Archelosauria</taxon>
        <taxon>Archosauria</taxon>
        <taxon>Dinosauria</taxon>
        <taxon>Saurischia</taxon>
        <taxon>Theropoda</taxon>
        <taxon>Coelurosauria</taxon>
        <taxon>Aves</taxon>
        <taxon>Neognathae</taxon>
        <taxon>Galloanserae</taxon>
        <taxon>Anseriformes</taxon>
        <taxon>Anatidae</taxon>
        <taxon>Anatinae</taxon>
        <taxon>Asarcornis</taxon>
    </lineage>
</organism>
<evidence type="ECO:0000313" key="4">
    <source>
        <dbReference type="EMBL" id="NWZ26412.1"/>
    </source>
</evidence>
<feature type="domain" description="Cwf19-like protein C-terminal" evidence="2">
    <location>
        <begin position="161"/>
        <end position="213"/>
    </location>
</feature>
<feature type="domain" description="Cwf19-like C-terminal" evidence="3">
    <location>
        <begin position="38"/>
        <end position="152"/>
    </location>
</feature>
<dbReference type="InterPro" id="IPR006767">
    <property type="entry name" value="Cwf19-like_C_dom-2"/>
</dbReference>
<evidence type="ECO:0000256" key="1">
    <source>
        <dbReference type="ARBA" id="ARBA00006795"/>
    </source>
</evidence>
<dbReference type="InterPro" id="IPR040194">
    <property type="entry name" value="Cwf19-like"/>
</dbReference>
<dbReference type="GO" id="GO:0000398">
    <property type="term" value="P:mRNA splicing, via spliceosome"/>
    <property type="evidence" value="ECO:0007669"/>
    <property type="project" value="TreeGrafter"/>
</dbReference>
<dbReference type="AlphaFoldDB" id="A0A7K7L746"/>
<accession>A0A7K7L746</accession>
<name>A0A7K7L746_9AVES</name>
<evidence type="ECO:0000259" key="2">
    <source>
        <dbReference type="Pfam" id="PF04676"/>
    </source>
</evidence>
<comment type="similarity">
    <text evidence="1">Belongs to the CWF19 family.</text>
</comment>
<feature type="non-terminal residue" evidence="4">
    <location>
        <position position="213"/>
    </location>
</feature>
<reference evidence="4 5" key="1">
    <citation type="submission" date="2019-09" db="EMBL/GenBank/DDBJ databases">
        <title>Bird 10,000 Genomes (B10K) Project - Family phase.</title>
        <authorList>
            <person name="Zhang G."/>
        </authorList>
    </citation>
    <scope>NUCLEOTIDE SEQUENCE [LARGE SCALE GENOMIC DNA]</scope>
    <source>
        <strain evidence="4">OUT-0051</strain>
        <tissue evidence="4">Kidney</tissue>
    </source>
</reference>
<dbReference type="PANTHER" id="PTHR12072:SF5">
    <property type="entry name" value="CWF19-LIKE PROTEIN 2"/>
    <property type="match status" value="1"/>
</dbReference>
<dbReference type="InterPro" id="IPR006768">
    <property type="entry name" value="Cwf19-like_C_dom-1"/>
</dbReference>
<dbReference type="Pfam" id="PF04676">
    <property type="entry name" value="CwfJ_C_2"/>
    <property type="match status" value="1"/>
</dbReference>
<gene>
    <name evidence="4" type="primary">Cwf19l2</name>
    <name evidence="4" type="ORF">ASASCU_R00518</name>
</gene>
<dbReference type="Pfam" id="PF04677">
    <property type="entry name" value="CwfJ_C_1"/>
    <property type="match status" value="1"/>
</dbReference>
<feature type="non-terminal residue" evidence="4">
    <location>
        <position position="1"/>
    </location>
</feature>
<sequence length="213" mass="24874">MEKTDRDYYTLDDMFVSKAAKRARSGEEEEIQRRKAIREHQLLAARMEKCPYCFDSSELSKHLIIAIGTKFKNTIAALKCFIVLHLILPDLPIDFKNSLRMFRTALVKMFEARDLDCVFIETNMSMKKRYHMVYECIPLPREVGDTAPIYFKKAIMESDEEWSMNKKLIDLSSKDIRKSVPKGLPYFSVDFGLQGGFAHVIEDQHKFPHYFGK</sequence>
<dbReference type="Proteomes" id="UP000525565">
    <property type="component" value="Unassembled WGS sequence"/>
</dbReference>
<dbReference type="PANTHER" id="PTHR12072">
    <property type="entry name" value="CWF19, CELL CYCLE CONTROL PROTEIN"/>
    <property type="match status" value="1"/>
</dbReference>
<comment type="caution">
    <text evidence="4">The sequence shown here is derived from an EMBL/GenBank/DDBJ whole genome shotgun (WGS) entry which is preliminary data.</text>
</comment>
<proteinExistence type="inferred from homology"/>
<evidence type="ECO:0000259" key="3">
    <source>
        <dbReference type="Pfam" id="PF04677"/>
    </source>
</evidence>
<dbReference type="GO" id="GO:0071014">
    <property type="term" value="C:post-mRNA release spliceosomal complex"/>
    <property type="evidence" value="ECO:0007669"/>
    <property type="project" value="TreeGrafter"/>
</dbReference>
<dbReference type="EMBL" id="VZSO01000204">
    <property type="protein sequence ID" value="NWZ26412.1"/>
    <property type="molecule type" value="Genomic_DNA"/>
</dbReference>
<evidence type="ECO:0000313" key="5">
    <source>
        <dbReference type="Proteomes" id="UP000525565"/>
    </source>
</evidence>
<keyword evidence="5" id="KW-1185">Reference proteome</keyword>